<evidence type="ECO:0000313" key="2">
    <source>
        <dbReference type="EMBL" id="GAH89129.1"/>
    </source>
</evidence>
<dbReference type="AlphaFoldDB" id="X1KG39"/>
<feature type="non-terminal residue" evidence="2">
    <location>
        <position position="1"/>
    </location>
</feature>
<dbReference type="InterPro" id="IPR003695">
    <property type="entry name" value="Ppx_GppA_N"/>
</dbReference>
<name>X1KG39_9ZZZZ</name>
<dbReference type="Gene3D" id="3.30.420.150">
    <property type="entry name" value="Exopolyphosphatase. Domain 2"/>
    <property type="match status" value="1"/>
</dbReference>
<evidence type="ECO:0000259" key="1">
    <source>
        <dbReference type="Pfam" id="PF02541"/>
    </source>
</evidence>
<sequence>ALPLKERQELPGFHPGRAEVIIAGGMILQAVMQRFNLDRLTVSDRGLGWGMVLELVAQED</sequence>
<organism evidence="2">
    <name type="scientific">marine sediment metagenome</name>
    <dbReference type="NCBI Taxonomy" id="412755"/>
    <lineage>
        <taxon>unclassified sequences</taxon>
        <taxon>metagenomes</taxon>
        <taxon>ecological metagenomes</taxon>
    </lineage>
</organism>
<accession>X1KG39</accession>
<feature type="domain" description="Ppx/GppA phosphatase N-terminal" evidence="1">
    <location>
        <begin position="5"/>
        <end position="57"/>
    </location>
</feature>
<protein>
    <recommendedName>
        <fullName evidence="1">Ppx/GppA phosphatase N-terminal domain-containing protein</fullName>
    </recommendedName>
</protein>
<dbReference type="EMBL" id="BARU01038944">
    <property type="protein sequence ID" value="GAH89129.1"/>
    <property type="molecule type" value="Genomic_DNA"/>
</dbReference>
<dbReference type="Pfam" id="PF02541">
    <property type="entry name" value="Ppx-GppA"/>
    <property type="match status" value="1"/>
</dbReference>
<dbReference type="InterPro" id="IPR043129">
    <property type="entry name" value="ATPase_NBD"/>
</dbReference>
<dbReference type="SUPFAM" id="SSF53067">
    <property type="entry name" value="Actin-like ATPase domain"/>
    <property type="match status" value="1"/>
</dbReference>
<comment type="caution">
    <text evidence="2">The sequence shown here is derived from an EMBL/GenBank/DDBJ whole genome shotgun (WGS) entry which is preliminary data.</text>
</comment>
<proteinExistence type="predicted"/>
<gene>
    <name evidence="2" type="ORF">S03H2_60436</name>
</gene>
<reference evidence="2" key="1">
    <citation type="journal article" date="2014" name="Front. Microbiol.">
        <title>High frequency of phylogenetically diverse reductive dehalogenase-homologous genes in deep subseafloor sedimentary metagenomes.</title>
        <authorList>
            <person name="Kawai M."/>
            <person name="Futagami T."/>
            <person name="Toyoda A."/>
            <person name="Takaki Y."/>
            <person name="Nishi S."/>
            <person name="Hori S."/>
            <person name="Arai W."/>
            <person name="Tsubouchi T."/>
            <person name="Morono Y."/>
            <person name="Uchiyama I."/>
            <person name="Ito T."/>
            <person name="Fujiyama A."/>
            <person name="Inagaki F."/>
            <person name="Takami H."/>
        </authorList>
    </citation>
    <scope>NUCLEOTIDE SEQUENCE</scope>
    <source>
        <strain evidence="2">Expedition CK06-06</strain>
    </source>
</reference>